<evidence type="ECO:0000313" key="14">
    <source>
        <dbReference type="Proteomes" id="UP000679213"/>
    </source>
</evidence>
<dbReference type="Pfam" id="PF14890">
    <property type="entry name" value="Intein_splicing"/>
    <property type="match status" value="2"/>
</dbReference>
<dbReference type="Gene3D" id="3.10.28.10">
    <property type="entry name" value="Homing endonucleases"/>
    <property type="match status" value="2"/>
</dbReference>
<dbReference type="Gene3D" id="3.90.1600.10">
    <property type="entry name" value="Palm domain of DNA polymerase"/>
    <property type="match status" value="2"/>
</dbReference>
<name>A0A8D6T106_9EURY</name>
<dbReference type="RefSeq" id="WP_394357595.1">
    <property type="nucleotide sequence ID" value="NZ_LR792632.1"/>
</dbReference>
<keyword evidence="6" id="KW-0235">DNA replication</keyword>
<reference evidence="13 14" key="1">
    <citation type="submission" date="2020-04" db="EMBL/GenBank/DDBJ databases">
        <authorList>
            <consortium name="Genoscope - CEA"/>
            <person name="William W."/>
        </authorList>
    </citation>
    <scope>NUCLEOTIDE SEQUENCE [LARGE SCALE GENOMIC DNA]</scope>
    <source>
        <strain evidence="13 14">SG7</strain>
    </source>
</reference>
<dbReference type="InterPro" id="IPR036844">
    <property type="entry name" value="Hint_dom_sf"/>
</dbReference>
<dbReference type="NCBIfam" id="TIGR01445">
    <property type="entry name" value="intein_Nterm"/>
    <property type="match status" value="2"/>
</dbReference>
<keyword evidence="14" id="KW-1185">Reference proteome</keyword>
<dbReference type="InterPro" id="IPR006172">
    <property type="entry name" value="DNA-dir_DNA_pol_B"/>
</dbReference>
<dbReference type="InterPro" id="IPR036397">
    <property type="entry name" value="RNaseH_sf"/>
</dbReference>
<dbReference type="Gene3D" id="3.30.342.10">
    <property type="entry name" value="DNA Polymerase, chain B, domain 1"/>
    <property type="match status" value="1"/>
</dbReference>
<dbReference type="SUPFAM" id="SSF55608">
    <property type="entry name" value="Homing endonucleases"/>
    <property type="match status" value="2"/>
</dbReference>
<dbReference type="Gene3D" id="1.10.132.60">
    <property type="entry name" value="DNA polymerase family B, C-terminal domain"/>
    <property type="match status" value="1"/>
</dbReference>
<dbReference type="Pfam" id="PF14528">
    <property type="entry name" value="LAGLIDADG_3"/>
    <property type="match status" value="1"/>
</dbReference>
<dbReference type="EMBL" id="LR792632">
    <property type="protein sequence ID" value="CAB3289756.1"/>
    <property type="molecule type" value="Genomic_DNA"/>
</dbReference>
<dbReference type="SUPFAM" id="SSF56672">
    <property type="entry name" value="DNA/RNA polymerases"/>
    <property type="match status" value="2"/>
</dbReference>
<dbReference type="PRINTS" id="PR00379">
    <property type="entry name" value="INTEIN"/>
</dbReference>
<dbReference type="InterPro" id="IPR003587">
    <property type="entry name" value="Hint_dom_N"/>
</dbReference>
<dbReference type="GO" id="GO:0003677">
    <property type="term" value="F:DNA binding"/>
    <property type="evidence" value="ECO:0007669"/>
    <property type="project" value="UniProtKB-KW"/>
</dbReference>
<gene>
    <name evidence="13" type="primary">pol</name>
    <name evidence="13" type="ORF">MLAUSG7_1406</name>
</gene>
<accession>A0A8D6T106</accession>
<dbReference type="InterPro" id="IPR012337">
    <property type="entry name" value="RNaseH-like_sf"/>
</dbReference>
<proteinExistence type="inferred from homology"/>
<dbReference type="Proteomes" id="UP000679213">
    <property type="component" value="Chromosome I"/>
</dbReference>
<evidence type="ECO:0000256" key="10">
    <source>
        <dbReference type="ARBA" id="ARBA00023125"/>
    </source>
</evidence>
<dbReference type="GO" id="GO:0000166">
    <property type="term" value="F:nucleotide binding"/>
    <property type="evidence" value="ECO:0007669"/>
    <property type="project" value="InterPro"/>
</dbReference>
<dbReference type="SMART" id="SM00306">
    <property type="entry name" value="HintN"/>
    <property type="match status" value="2"/>
</dbReference>
<dbReference type="EC" id="2.7.7.7" evidence="2"/>
<dbReference type="PROSITE" id="PS50817">
    <property type="entry name" value="INTEIN_N_TER"/>
    <property type="match status" value="2"/>
</dbReference>
<dbReference type="Pfam" id="PF03104">
    <property type="entry name" value="DNA_pol_B_exo1"/>
    <property type="match status" value="1"/>
</dbReference>
<dbReference type="InterPro" id="IPR030934">
    <property type="entry name" value="Intein_C"/>
</dbReference>
<sequence>MEKIDALIDNTYKTVDDKAIIYLYFTNSILKDRDFKPYFYVELNKDKIDYEDIETIKDFLLKNDLLKFVEDFKVVKKKIFKKEKEVIKIIATHPQKVPKLRKVKDCEIVKEIYEHDIPFAKRYLIDKDIIPMTYWNFENNKPVSREIPKLKAVAFDIEVYNRDTEPDPERDPILMASFWDENGGKVITYKEFDHPNIEVVENEKMLIKKIIETLKKYDIIYTYNGDNFDFPYLKERAKLYNIKIELGKENEEIKIKRGGMEYRSYIPGRVHIDLYPISRRLLKLTKYTLEDVVYNLFGIKKLKISHKDIANYWINNDKTLIEYSLQDAKYTYKVGNYFFPLEVMFSRIVNQTPFEITRMTSGQMVEYLLMKNAFKENMIVPNKPDDEEYRRRLLTTYEGGYVKEPEKGIFEDIISMDFRSLYPSIIISYNISPDTLDCECCKDESEKILGHWFCKKREGLIPKTLRNLIERRINIKKKMKQLNKEDEEYKLLNYEQQSLKILANSILPDEYLTIIENDEKCKVVKIGEYIDKLIKRYRRKIKVRGNSRILNLSNIKSITLKTFSFNIESKESSINKVKALIRHKYSGKAYKIRLRSGRTIKITEGHSLFKYENGRIVCVKGNEIKVGDLIVVPKKLISANKEIYINIPKGLVDADEEEIKNIHIWKYKDKEFFIKLIKTIESIENKEFDKVYTDSLKYLNELNLITYKTYKKYSKIDKITIKILDKKKFAIYKKYVETFLKYGNFRKKYVIIPYLKIKDFILNLPDKEFEDCEIGAYSEKLDALLKLDEKLAKFLGVFIPRGVLSKIIQDDYIIYEVAVYKSIPEHQEKVLEIFREVFGSGSISKDKVRMEKKIVYLLLKYIFKFGDKGKDTKKRIPEELFLAKESVIRSFIEGFIIAKKNKFKEPLTFMAKDEEYLYQLMLLFNLVGIPTRFTPVKNKGYRLTVIPPNTRNYLFDKDLMLDKVKSIEEFEYNGYVYDLSVKENENFLVNNIYAHNSHYGYLAYPRARFYSKECAEIVTYLGRKYIQQTIEEAEKFGFKVIYADSVSGDSEIIIREKGEIKFTKIKELFKNVEYKLGDKEYCTLQDVEALTLDDNGRLVWKKVPYIMRHLARKKMYRVWITNSWYIDVTEDHSLIGYLNTKSIKKLKKIGERFIEIKPREIGKTVKSLITLNGALIKDNDCAIDIGVKFWELIGLLIGDGSWGGNTNSAKYYLHLSAGVDKEEIVNKILEPLKKAGVIKYYYVNRKGDIKILSKKLVKFMRVFKDESGRKIIPKFLYKLRRRYIEAFLRGLFSAEGSIIIKRGNPDVRLTNINEELLKSIRELLWLVGISHSIFKDSGTYLMHIFIKNKWLFAKRIGFLIERKQKKLMNHLKPNSKYKSTFFGLDFDLVRVIKVEEIDYNDYVYDIEVEETHRFFANGILVHNTDGFYAIWKEKISKDEVIKKALEFVEYINSKLPGTMELEFEGYFKRGIFVTKKKYALIDENGKITIKGLEYIRRDWSNIAKITQKKVLEALLVEGNIEKAKKIIQEVIKDLREGKIKKEDLIIYTQLTKDPKEYKTTAPHVEIAKKLMREGKRIKVGDIIGYIIVKGTKSISERAKLPEEVDIDDVDVNYYIDNQILPPVLRIMEAVGVSKNELKKEGAQLTLDKFFK</sequence>
<dbReference type="GO" id="GO:0004519">
    <property type="term" value="F:endonuclease activity"/>
    <property type="evidence" value="ECO:0007669"/>
    <property type="project" value="InterPro"/>
</dbReference>
<dbReference type="FunFam" id="1.10.132.60:FF:000013">
    <property type="entry name" value="DNA polymerase Pol2"/>
    <property type="match status" value="1"/>
</dbReference>
<dbReference type="SUPFAM" id="SSF53098">
    <property type="entry name" value="Ribonuclease H-like"/>
    <property type="match status" value="1"/>
</dbReference>
<organism evidence="13 14">
    <name type="scientific">Methanocaldococcus lauensis</name>
    <dbReference type="NCBI Taxonomy" id="2546128"/>
    <lineage>
        <taxon>Archaea</taxon>
        <taxon>Methanobacteriati</taxon>
        <taxon>Methanobacteriota</taxon>
        <taxon>Methanomada group</taxon>
        <taxon>Methanococci</taxon>
        <taxon>Methanococcales</taxon>
        <taxon>Methanocaldococcaceae</taxon>
        <taxon>Methanocaldococcus</taxon>
    </lineage>
</organism>
<dbReference type="FunFam" id="3.30.420.10:FF:000307">
    <property type="entry name" value="DNA polymerase Pol2"/>
    <property type="match status" value="1"/>
</dbReference>
<dbReference type="InterPro" id="IPR003586">
    <property type="entry name" value="Hint_dom_C"/>
</dbReference>
<dbReference type="Gene3D" id="2.170.16.10">
    <property type="entry name" value="Hedgehog/Intein (Hint) domain"/>
    <property type="match status" value="3"/>
</dbReference>
<comment type="catalytic activity">
    <reaction evidence="11">
        <text>DNA(n) + a 2'-deoxyribonucleoside 5'-triphosphate = DNA(n+1) + diphosphate</text>
        <dbReference type="Rhea" id="RHEA:22508"/>
        <dbReference type="Rhea" id="RHEA-COMP:17339"/>
        <dbReference type="Rhea" id="RHEA-COMP:17340"/>
        <dbReference type="ChEBI" id="CHEBI:33019"/>
        <dbReference type="ChEBI" id="CHEBI:61560"/>
        <dbReference type="ChEBI" id="CHEBI:173112"/>
        <dbReference type="EC" id="2.7.7.7"/>
    </reaction>
</comment>
<evidence type="ECO:0000256" key="2">
    <source>
        <dbReference type="ARBA" id="ARBA00012417"/>
    </source>
</evidence>
<dbReference type="Pfam" id="PF00136">
    <property type="entry name" value="DNA_pol_B"/>
    <property type="match status" value="2"/>
</dbReference>
<keyword evidence="9" id="KW-0651">Protein splicing</keyword>
<evidence type="ECO:0000256" key="3">
    <source>
        <dbReference type="ARBA" id="ARBA00015749"/>
    </source>
</evidence>
<evidence type="ECO:0000256" key="7">
    <source>
        <dbReference type="ARBA" id="ARBA00022813"/>
    </source>
</evidence>
<evidence type="ECO:0000256" key="8">
    <source>
        <dbReference type="ARBA" id="ARBA00022932"/>
    </source>
</evidence>
<keyword evidence="4 13" id="KW-0808">Transferase</keyword>
<evidence type="ECO:0000313" key="13">
    <source>
        <dbReference type="EMBL" id="CAB3289756.1"/>
    </source>
</evidence>
<dbReference type="GO" id="GO:0006261">
    <property type="term" value="P:DNA-templated DNA replication"/>
    <property type="evidence" value="ECO:0007669"/>
    <property type="project" value="TreeGrafter"/>
</dbReference>
<dbReference type="InterPro" id="IPR042087">
    <property type="entry name" value="DNA_pol_B_thumb"/>
</dbReference>
<dbReference type="Gene3D" id="3.30.420.10">
    <property type="entry name" value="Ribonuclease H-like superfamily/Ribonuclease H"/>
    <property type="match status" value="1"/>
</dbReference>
<feature type="domain" description="DOD-type homing endonuclease" evidence="12">
    <location>
        <begin position="1192"/>
        <end position="1329"/>
    </location>
</feature>
<dbReference type="PROSITE" id="PS50819">
    <property type="entry name" value="INTEIN_ENDONUCLEASE"/>
    <property type="match status" value="2"/>
</dbReference>
<comment type="similarity">
    <text evidence="1">Belongs to the DNA polymerase type-B family.</text>
</comment>
<dbReference type="InterPro" id="IPR043502">
    <property type="entry name" value="DNA/RNA_pol_sf"/>
</dbReference>
<evidence type="ECO:0000256" key="9">
    <source>
        <dbReference type="ARBA" id="ARBA00023000"/>
    </source>
</evidence>
<dbReference type="InterPro" id="IPR023211">
    <property type="entry name" value="DNA_pol_palm_dom_sf"/>
</dbReference>
<dbReference type="SMART" id="SM00486">
    <property type="entry name" value="POLBc"/>
    <property type="match status" value="1"/>
</dbReference>
<evidence type="ECO:0000256" key="6">
    <source>
        <dbReference type="ARBA" id="ARBA00022705"/>
    </source>
</evidence>
<protein>
    <recommendedName>
        <fullName evidence="3">DNA polymerase</fullName>
        <ecNumber evidence="2">2.7.7.7</ecNumber>
    </recommendedName>
</protein>
<dbReference type="GO" id="GO:0016539">
    <property type="term" value="P:intein-mediated protein splicing"/>
    <property type="evidence" value="ECO:0007669"/>
    <property type="project" value="InterPro"/>
</dbReference>
<dbReference type="KEGG" id="mesg:MLAUSG7_1406"/>
<dbReference type="InterPro" id="IPR027434">
    <property type="entry name" value="Homing_endonucl"/>
</dbReference>
<dbReference type="InterPro" id="IPR006142">
    <property type="entry name" value="INTEIN"/>
</dbReference>
<dbReference type="InterPro" id="IPR004860">
    <property type="entry name" value="LAGLIDADG_dom"/>
</dbReference>
<evidence type="ECO:0000256" key="11">
    <source>
        <dbReference type="ARBA" id="ARBA00049244"/>
    </source>
</evidence>
<keyword evidence="8" id="KW-0239">DNA-directed DNA polymerase</keyword>
<dbReference type="InterPro" id="IPR006141">
    <property type="entry name" value="Intein_N"/>
</dbReference>
<keyword evidence="7" id="KW-0068">Autocatalytic cleavage</keyword>
<dbReference type="SUPFAM" id="SSF51294">
    <property type="entry name" value="Hedgehog/intein (Hint) domain"/>
    <property type="match status" value="2"/>
</dbReference>
<evidence type="ECO:0000256" key="5">
    <source>
        <dbReference type="ARBA" id="ARBA00022695"/>
    </source>
</evidence>
<evidence type="ECO:0000256" key="4">
    <source>
        <dbReference type="ARBA" id="ARBA00022679"/>
    </source>
</evidence>
<dbReference type="InterPro" id="IPR006134">
    <property type="entry name" value="DNA-dir_DNA_pol_B_multi_dom"/>
</dbReference>
<dbReference type="CDD" id="cd05780">
    <property type="entry name" value="DNA_polB_Kod1_like_exo"/>
    <property type="match status" value="1"/>
</dbReference>
<dbReference type="InterPro" id="IPR004042">
    <property type="entry name" value="Intein_endonuc_central"/>
</dbReference>
<evidence type="ECO:0000256" key="1">
    <source>
        <dbReference type="ARBA" id="ARBA00005755"/>
    </source>
</evidence>
<dbReference type="SMART" id="SM00305">
    <property type="entry name" value="HintC"/>
    <property type="match status" value="2"/>
</dbReference>
<keyword evidence="10" id="KW-0238">DNA-binding</keyword>
<dbReference type="PANTHER" id="PTHR10322">
    <property type="entry name" value="DNA POLYMERASE CATALYTIC SUBUNIT"/>
    <property type="match status" value="1"/>
</dbReference>
<dbReference type="NCBIfam" id="TIGR01443">
    <property type="entry name" value="intein_Cterm"/>
    <property type="match status" value="2"/>
</dbReference>
<feature type="domain" description="DOD-type homing endonuclease" evidence="12">
    <location>
        <begin position="794"/>
        <end position="929"/>
    </location>
</feature>
<dbReference type="InterPro" id="IPR006133">
    <property type="entry name" value="DNA-dir_DNA_pol_B_exonuc"/>
</dbReference>
<keyword evidence="5 13" id="KW-0548">Nucleotidyltransferase</keyword>
<dbReference type="InterPro" id="IPR050240">
    <property type="entry name" value="DNA_pol_type-B"/>
</dbReference>
<dbReference type="PANTHER" id="PTHR10322:SF23">
    <property type="entry name" value="DNA POLYMERASE DELTA CATALYTIC SUBUNIT"/>
    <property type="match status" value="1"/>
</dbReference>
<evidence type="ECO:0000259" key="12">
    <source>
        <dbReference type="PROSITE" id="PS50819"/>
    </source>
</evidence>
<dbReference type="GeneID" id="65884190"/>
<dbReference type="GO" id="GO:0003887">
    <property type="term" value="F:DNA-directed DNA polymerase activity"/>
    <property type="evidence" value="ECO:0007669"/>
    <property type="project" value="UniProtKB-KW"/>
</dbReference>
<dbReference type="PROSITE" id="PS50818">
    <property type="entry name" value="INTEIN_C_TER"/>
    <property type="match status" value="2"/>
</dbReference>
<dbReference type="CDD" id="cd00081">
    <property type="entry name" value="Hint"/>
    <property type="match status" value="4"/>
</dbReference>